<dbReference type="PANTHER" id="PTHR32305">
    <property type="match status" value="1"/>
</dbReference>
<comment type="caution">
    <text evidence="2">The sequence shown here is derived from an EMBL/GenBank/DDBJ whole genome shotgun (WGS) entry which is preliminary data.</text>
</comment>
<dbReference type="NCBIfam" id="TIGR03696">
    <property type="entry name" value="Rhs_assc_core"/>
    <property type="match status" value="1"/>
</dbReference>
<feature type="domain" description="DUF6443" evidence="1">
    <location>
        <begin position="31"/>
        <end position="157"/>
    </location>
</feature>
<gene>
    <name evidence="2" type="ORF">J2787_000874</name>
</gene>
<evidence type="ECO:0000259" key="1">
    <source>
        <dbReference type="Pfam" id="PF20041"/>
    </source>
</evidence>
<accession>A0AAE3Y5W5</accession>
<dbReference type="InterPro" id="IPR022385">
    <property type="entry name" value="Rhs_assc_core"/>
</dbReference>
<reference evidence="2" key="1">
    <citation type="submission" date="2023-07" db="EMBL/GenBank/DDBJ databases">
        <title>Sorghum-associated microbial communities from plants grown in Nebraska, USA.</title>
        <authorList>
            <person name="Schachtman D."/>
        </authorList>
    </citation>
    <scope>NUCLEOTIDE SEQUENCE</scope>
    <source>
        <strain evidence="2">DS2360</strain>
    </source>
</reference>
<sequence>MKKIIIPIGILVFGSIKAQLSTTENYVQTKVYLDYNGSQPTKTSETVQYFDGLGRPKQIVNVKASPLGKDVVTPVLYDGFGRQTRDYLAVPQSGTQYGGIYPQTSTLEYFPVGDPQSLYTNEKPFSEKILENSPLDRIQQQIQVGAAWAGKAVKFDYGTNTAADAVKMYIPSTTWENAATKSTLPVSTGVYPVTKLYKNTMTDEDGNKTIEFKNGRGQVILVRKVSNTSGNADTYYVYNEHDQLVFVIPPTASILADVNPVLNDLCYQYRYDEKNRLVEKKLPGKGWEYMVYDKADRLIMTQDANMRPSGNWVFTRYDKFSRVAYTGISAVGVVYTRKDVQDGADYNATIGTSLTEERDPTGFSKNGMIIYYGNTAYPSAALHILTVNYYDTYPRGYAFNPPFPDAIQEQPVAVETSDPAGKTTRGLPVMSLVKNIEDDNWTKTYSYYDHQGRVIGTHAVNHLGGYTRVESELDFAGLARKTVTRHKRLETDAERLITENFTYDHQNRLLVHRHQVDTNPEEILTQNKYNELSQLESKKVGGVITTAPLQQIDYQYNIRGWMTKINDPANLNGKLFGFEMRYNNPVYTDKSPAKYNGNTAEVDWKNSYDNVLKRYNYEYDSLNRLKNAFYKEPTTGISGNFDEYLTYDANGNISNLKRTAIPVSGQTSTLVDNLDYQYTGNRLTKVIENALNDTGYEGGNNMIDYDQNGNMINIKDKGIQSIVYNHLNLPNSYGITQNDPLGASKSFGLEYMYRADGVKIRKTNTSGGGKGENVTTKITDYLDGFQYNFTSVTSPCDWCRTSVAYEQQAYREITPIDPVRPRWILDFVPTSEGFYSFTENRYIYQYKDHLGNARVSFTKGSADVPDITDINDYYAFGLNHIGGIKGLLGGYSSYKYNGKELQETGIYDYGARFYMPDLGRWGVVDPLAETSRRWSPYTYVLNNPIKFIDPDGREVVETASSTTYTGADARSAFLTFRSQMSSGPGPKGSWGGVKWSKFINDWNYEDSVEHYRTDVRARVGVLKSVRGNATLNVKQTVGQWDKEYGFMAVNRTNFANEHSKDVTNCYGYVLTNGYFFVDDNIENIRGFLLDSGYKSSQASNNIKFKSGDILLWEGHMMEATGSKNGQVQWESYFGFDSSPIKGSLQEVMKYNKEVSGGGYGSLQGATLYRQQDQSKIQFGQKKYESVDVKTIQQQNQRRY</sequence>
<dbReference type="InterPro" id="IPR050708">
    <property type="entry name" value="T6SS_VgrG/RHS"/>
</dbReference>
<proteinExistence type="predicted"/>
<evidence type="ECO:0000313" key="3">
    <source>
        <dbReference type="Proteomes" id="UP001184861"/>
    </source>
</evidence>
<organism evidence="2 3">
    <name type="scientific">Chryseobacterium rhizosphaerae</name>
    <dbReference type="NCBI Taxonomy" id="395937"/>
    <lineage>
        <taxon>Bacteria</taxon>
        <taxon>Pseudomonadati</taxon>
        <taxon>Bacteroidota</taxon>
        <taxon>Flavobacteriia</taxon>
        <taxon>Flavobacteriales</taxon>
        <taxon>Weeksellaceae</taxon>
        <taxon>Chryseobacterium group</taxon>
        <taxon>Chryseobacterium</taxon>
    </lineage>
</organism>
<protein>
    <submittedName>
        <fullName evidence="2">RHS repeat-associated protein</fullName>
    </submittedName>
</protein>
<dbReference type="Gene3D" id="2.180.10.10">
    <property type="entry name" value="RHS repeat-associated core"/>
    <property type="match status" value="1"/>
</dbReference>
<dbReference type="AlphaFoldDB" id="A0AAE3Y5W5"/>
<dbReference type="InterPro" id="IPR045619">
    <property type="entry name" value="DUF6443"/>
</dbReference>
<evidence type="ECO:0000313" key="2">
    <source>
        <dbReference type="EMBL" id="MDR6525504.1"/>
    </source>
</evidence>
<dbReference type="Pfam" id="PF20041">
    <property type="entry name" value="DUF6443"/>
    <property type="match status" value="1"/>
</dbReference>
<dbReference type="PANTHER" id="PTHR32305:SF15">
    <property type="entry name" value="PROTEIN RHSA-RELATED"/>
    <property type="match status" value="1"/>
</dbReference>
<dbReference type="EMBL" id="JAVDQY010000001">
    <property type="protein sequence ID" value="MDR6525504.1"/>
    <property type="molecule type" value="Genomic_DNA"/>
</dbReference>
<name>A0AAE3Y5W5_9FLAO</name>
<dbReference type="Proteomes" id="UP001184861">
    <property type="component" value="Unassembled WGS sequence"/>
</dbReference>
<dbReference type="RefSeq" id="WP_309944917.1">
    <property type="nucleotide sequence ID" value="NZ_JAVDQY010000001.1"/>
</dbReference>